<keyword evidence="1" id="KW-1133">Transmembrane helix</keyword>
<dbReference type="InterPro" id="IPR036514">
    <property type="entry name" value="SGNH_hydro_sf"/>
</dbReference>
<name>A0A6C0GGP8_9BACT</name>
<organism evidence="2 3">
    <name type="scientific">Rhodocytophaga rosea</name>
    <dbReference type="NCBI Taxonomy" id="2704465"/>
    <lineage>
        <taxon>Bacteria</taxon>
        <taxon>Pseudomonadati</taxon>
        <taxon>Bacteroidota</taxon>
        <taxon>Cytophagia</taxon>
        <taxon>Cytophagales</taxon>
        <taxon>Rhodocytophagaceae</taxon>
        <taxon>Rhodocytophaga</taxon>
    </lineage>
</organism>
<accession>A0A6C0GGP8</accession>
<dbReference type="Gene3D" id="3.40.50.1110">
    <property type="entry name" value="SGNH hydrolase"/>
    <property type="match status" value="1"/>
</dbReference>
<dbReference type="AlphaFoldDB" id="A0A6C0GGP8"/>
<evidence type="ECO:0000313" key="2">
    <source>
        <dbReference type="EMBL" id="QHT66860.1"/>
    </source>
</evidence>
<evidence type="ECO:0000313" key="3">
    <source>
        <dbReference type="Proteomes" id="UP000480178"/>
    </source>
</evidence>
<gene>
    <name evidence="2" type="ORF">GXP67_09415</name>
</gene>
<keyword evidence="3" id="KW-1185">Reference proteome</keyword>
<dbReference type="SUPFAM" id="SSF52266">
    <property type="entry name" value="SGNH hydrolase"/>
    <property type="match status" value="1"/>
</dbReference>
<reference evidence="2 3" key="1">
    <citation type="submission" date="2020-01" db="EMBL/GenBank/DDBJ databases">
        <authorList>
            <person name="Kim M.K."/>
        </authorList>
    </citation>
    <scope>NUCLEOTIDE SEQUENCE [LARGE SCALE GENOMIC DNA]</scope>
    <source>
        <strain evidence="2 3">172606-1</strain>
    </source>
</reference>
<keyword evidence="1" id="KW-0812">Transmembrane</keyword>
<dbReference type="RefSeq" id="WP_162442912.1">
    <property type="nucleotide sequence ID" value="NZ_CP048222.1"/>
</dbReference>
<dbReference type="GO" id="GO:0016788">
    <property type="term" value="F:hydrolase activity, acting on ester bonds"/>
    <property type="evidence" value="ECO:0007669"/>
    <property type="project" value="UniProtKB-ARBA"/>
</dbReference>
<proteinExistence type="predicted"/>
<sequence length="332" mass="38271">MLNAPFIKSVAFIFILVVVLSIISFILNFGARYSNEGQSGKINQLMRHELDPAIMVFGSSVAYNHFNAELIEQQTGLSCLNMGLDGGPFTHTNGFMRDFISYSKDCQYIVITESYFSFANYQELYEPYKYYPHVSNEHVYNCLIKIEPDVIWKTRYIPFYNLIHFQSKGYLKEVTRGWMRAIGKPMSEKDIKGFHPKHLKWTDEQDNLNKATAPFRVDNIVNEEIFRDFLHMINEINQSGKKVIFVLPPIQKDGQEKLLGLDGLRKKYLSITSENVTFLDYTKHQICNNKSLFYNNTHLNATGADVFSTMFAKDIQELHTGKSTNSLANIAF</sequence>
<evidence type="ECO:0008006" key="4">
    <source>
        <dbReference type="Google" id="ProtNLM"/>
    </source>
</evidence>
<keyword evidence="1" id="KW-0472">Membrane</keyword>
<feature type="transmembrane region" description="Helical" evidence="1">
    <location>
        <begin position="6"/>
        <end position="31"/>
    </location>
</feature>
<evidence type="ECO:0000256" key="1">
    <source>
        <dbReference type="SAM" id="Phobius"/>
    </source>
</evidence>
<protein>
    <recommendedName>
        <fullName evidence="4">SGNH/GDSL hydrolase family protein</fullName>
    </recommendedName>
</protein>
<dbReference type="KEGG" id="rhoz:GXP67_09415"/>
<dbReference type="EMBL" id="CP048222">
    <property type="protein sequence ID" value="QHT66860.1"/>
    <property type="molecule type" value="Genomic_DNA"/>
</dbReference>
<dbReference type="Proteomes" id="UP000480178">
    <property type="component" value="Chromosome"/>
</dbReference>